<comment type="pathway">
    <text evidence="3">tRNA modification; 5-methoxycarbonylmethyl-2-thiouridine-tRNA biosynthesis.</text>
</comment>
<comment type="caution">
    <text evidence="10">The sequence shown here is derived from an EMBL/GenBank/DDBJ whole genome shotgun (WGS) entry which is preliminary data.</text>
</comment>
<dbReference type="Pfam" id="PF10483">
    <property type="entry name" value="Elong_Iki1"/>
    <property type="match status" value="2"/>
</dbReference>
<dbReference type="PANTHER" id="PTHR15641">
    <property type="entry name" value="ELONGATOR COMPLEX PROTEIN 5"/>
    <property type="match status" value="1"/>
</dbReference>
<dbReference type="Gene3D" id="3.40.50.300">
    <property type="entry name" value="P-loop containing nucleotide triphosphate hydrolases"/>
    <property type="match status" value="1"/>
</dbReference>
<evidence type="ECO:0000256" key="6">
    <source>
        <dbReference type="ARBA" id="ARBA00022490"/>
    </source>
</evidence>
<feature type="compositionally biased region" description="Acidic residues" evidence="9">
    <location>
        <begin position="282"/>
        <end position="298"/>
    </location>
</feature>
<dbReference type="PANTHER" id="PTHR15641:SF1">
    <property type="entry name" value="ELONGATOR COMPLEX PROTEIN 5"/>
    <property type="match status" value="1"/>
</dbReference>
<keyword evidence="6" id="KW-0963">Cytoplasm</keyword>
<gene>
    <name evidence="10" type="ORF">CHS0354_022870</name>
</gene>
<keyword evidence="8" id="KW-0539">Nucleus</keyword>
<evidence type="ECO:0000256" key="3">
    <source>
        <dbReference type="ARBA" id="ARBA00005043"/>
    </source>
</evidence>
<dbReference type="GO" id="GO:0005829">
    <property type="term" value="C:cytosol"/>
    <property type="evidence" value="ECO:0007669"/>
    <property type="project" value="TreeGrafter"/>
</dbReference>
<comment type="subcellular location">
    <subcellularLocation>
        <location evidence="2">Cytoplasm</location>
    </subcellularLocation>
    <subcellularLocation>
        <location evidence="1">Nucleus</location>
    </subcellularLocation>
</comment>
<dbReference type="GO" id="GO:0002098">
    <property type="term" value="P:tRNA wobble uridine modification"/>
    <property type="evidence" value="ECO:0007669"/>
    <property type="project" value="InterPro"/>
</dbReference>
<evidence type="ECO:0000256" key="1">
    <source>
        <dbReference type="ARBA" id="ARBA00004123"/>
    </source>
</evidence>
<dbReference type="InterPro" id="IPR019519">
    <property type="entry name" value="Elp5"/>
</dbReference>
<reference evidence="10" key="1">
    <citation type="journal article" date="2021" name="Genome Biol. Evol.">
        <title>A High-Quality Reference Genome for a Parasitic Bivalve with Doubly Uniparental Inheritance (Bivalvia: Unionida).</title>
        <authorList>
            <person name="Smith C.H."/>
        </authorList>
    </citation>
    <scope>NUCLEOTIDE SEQUENCE</scope>
    <source>
        <strain evidence="10">CHS0354</strain>
    </source>
</reference>
<evidence type="ECO:0000313" key="10">
    <source>
        <dbReference type="EMBL" id="KAK3583826.1"/>
    </source>
</evidence>
<comment type="similarity">
    <text evidence="4">Belongs to the ELP5 family.</text>
</comment>
<protein>
    <recommendedName>
        <fullName evidence="5">Elongator complex protein 5</fullName>
    </recommendedName>
</protein>
<dbReference type="GO" id="GO:0005634">
    <property type="term" value="C:nucleus"/>
    <property type="evidence" value="ECO:0007669"/>
    <property type="project" value="UniProtKB-SubCell"/>
</dbReference>
<evidence type="ECO:0000256" key="9">
    <source>
        <dbReference type="SAM" id="MobiDB-lite"/>
    </source>
</evidence>
<dbReference type="GO" id="GO:0033588">
    <property type="term" value="C:elongator holoenzyme complex"/>
    <property type="evidence" value="ECO:0007669"/>
    <property type="project" value="InterPro"/>
</dbReference>
<name>A0AAE0S205_9BIVA</name>
<evidence type="ECO:0000256" key="5">
    <source>
        <dbReference type="ARBA" id="ARBA00020264"/>
    </source>
</evidence>
<sequence length="298" mass="33777">MDDIVSGREKSEIVLIEDNIAQSGGPVLKSFLKSLSERVDKIHYFVFDPYPQKTLENIPSGCLNRIEIHDGFRDIGGWLDSSSISVNTDLVKYFDNLSGRHAKQVVAIVINSVSPLLLHRTVPYTCQTISRLARQIDTADVEQIVCLVHQDLHDNHEVAQLEHMCSTIIRIEPSAHPQFNFCTGILHKRVSGKIVRRLEHFNIRENYEVYDVTEVKMSCSKSSIKEESSIDPTANLTFNLSLTDEEKAARSQVKLPYMHDENRQDATLSKSVGEGKIFYQPDEADDFDDDDPDDDLDI</sequence>
<dbReference type="Proteomes" id="UP001195483">
    <property type="component" value="Unassembled WGS sequence"/>
</dbReference>
<evidence type="ECO:0000256" key="8">
    <source>
        <dbReference type="ARBA" id="ARBA00023242"/>
    </source>
</evidence>
<evidence type="ECO:0000256" key="4">
    <source>
        <dbReference type="ARBA" id="ARBA00009567"/>
    </source>
</evidence>
<feature type="region of interest" description="Disordered" evidence="9">
    <location>
        <begin position="258"/>
        <end position="298"/>
    </location>
</feature>
<dbReference type="GO" id="GO:0000049">
    <property type="term" value="F:tRNA binding"/>
    <property type="evidence" value="ECO:0007669"/>
    <property type="project" value="TreeGrafter"/>
</dbReference>
<reference evidence="10" key="3">
    <citation type="submission" date="2023-05" db="EMBL/GenBank/DDBJ databases">
        <authorList>
            <person name="Smith C.H."/>
        </authorList>
    </citation>
    <scope>NUCLEOTIDE SEQUENCE</scope>
    <source>
        <strain evidence="10">CHS0354</strain>
        <tissue evidence="10">Mantle</tissue>
    </source>
</reference>
<evidence type="ECO:0000256" key="2">
    <source>
        <dbReference type="ARBA" id="ARBA00004496"/>
    </source>
</evidence>
<organism evidence="10 11">
    <name type="scientific">Potamilus streckersoni</name>
    <dbReference type="NCBI Taxonomy" id="2493646"/>
    <lineage>
        <taxon>Eukaryota</taxon>
        <taxon>Metazoa</taxon>
        <taxon>Spiralia</taxon>
        <taxon>Lophotrochozoa</taxon>
        <taxon>Mollusca</taxon>
        <taxon>Bivalvia</taxon>
        <taxon>Autobranchia</taxon>
        <taxon>Heteroconchia</taxon>
        <taxon>Palaeoheterodonta</taxon>
        <taxon>Unionida</taxon>
        <taxon>Unionoidea</taxon>
        <taxon>Unionidae</taxon>
        <taxon>Ambleminae</taxon>
        <taxon>Lampsilini</taxon>
        <taxon>Potamilus</taxon>
    </lineage>
</organism>
<dbReference type="CDD" id="cd19496">
    <property type="entry name" value="Elp5"/>
    <property type="match status" value="1"/>
</dbReference>
<accession>A0AAE0S205</accession>
<dbReference type="InterPro" id="IPR027417">
    <property type="entry name" value="P-loop_NTPase"/>
</dbReference>
<keyword evidence="7" id="KW-0819">tRNA processing</keyword>
<proteinExistence type="inferred from homology"/>
<reference evidence="10" key="2">
    <citation type="journal article" date="2021" name="Genome Biol. Evol.">
        <title>Developing a high-quality reference genome for a parasitic bivalve with doubly uniparental inheritance (Bivalvia: Unionida).</title>
        <authorList>
            <person name="Smith C.H."/>
        </authorList>
    </citation>
    <scope>NUCLEOTIDE SEQUENCE</scope>
    <source>
        <strain evidence="10">CHS0354</strain>
        <tissue evidence="10">Mantle</tissue>
    </source>
</reference>
<dbReference type="EMBL" id="JAEAOA010001385">
    <property type="protein sequence ID" value="KAK3583826.1"/>
    <property type="molecule type" value="Genomic_DNA"/>
</dbReference>
<evidence type="ECO:0000313" key="11">
    <source>
        <dbReference type="Proteomes" id="UP001195483"/>
    </source>
</evidence>
<dbReference type="AlphaFoldDB" id="A0AAE0S205"/>
<keyword evidence="11" id="KW-1185">Reference proteome</keyword>
<evidence type="ECO:0000256" key="7">
    <source>
        <dbReference type="ARBA" id="ARBA00022694"/>
    </source>
</evidence>